<evidence type="ECO:0000256" key="1">
    <source>
        <dbReference type="ARBA" id="ARBA00004370"/>
    </source>
</evidence>
<comment type="subcellular location">
    <subcellularLocation>
        <location evidence="1">Membrane</location>
    </subcellularLocation>
</comment>
<sequence length="400" mass="44413">MSAAEALKAEVLNVSGMLLIADSLYRNEENLFRTEANLSWPFAGIDIVEEEELPYHGVELGCFHTWYTSHLHGYLSVTVCVFGILANVLNIIVLTQRNMVSPTNGILTGLAVADMLVIATYLPYTIITHVMPQAPTQSFERAVFVLVHSHVSVVFHTVSTWLTVTLAVWRFLAVSFPASSKEWCSMQRARWAVVSVYVSCALCCLPLYLSLTVNQTGTPQEPSYRVDFSNFALANGAFLRNLDFWTYSVLMKLVPCVALTGLSLGLLRALYKVKARERRLRQGGCGPTGHGGNSEEDRDRTTRMLLAVLLLFLVTEFPSGIVSLLSGILGHHFIKHVYNNLGAVMDILARVSCAVNFILYCFMSRQFRKTSAALFTPCIVTKWFPLTSEAPNSTYSTTCV</sequence>
<feature type="transmembrane region" description="Helical" evidence="6">
    <location>
        <begin position="249"/>
        <end position="271"/>
    </location>
</feature>
<reference evidence="8 9" key="1">
    <citation type="journal article" date="2023" name="Arcadia Sci">
        <title>De novo assembly of a long-read Amblyomma americanum tick genome.</title>
        <authorList>
            <person name="Chou S."/>
            <person name="Poskanzer K.E."/>
            <person name="Rollins M."/>
            <person name="Thuy-Boun P.S."/>
        </authorList>
    </citation>
    <scope>NUCLEOTIDE SEQUENCE [LARGE SCALE GENOMIC DNA]</scope>
    <source>
        <strain evidence="8">F_SG_1</strain>
        <tissue evidence="8">Salivary glands</tissue>
    </source>
</reference>
<dbReference type="CDD" id="cd14978">
    <property type="entry name" value="7tmA_FMRFamide_R-like"/>
    <property type="match status" value="1"/>
</dbReference>
<dbReference type="Gene3D" id="1.20.1070.10">
    <property type="entry name" value="Rhodopsin 7-helix transmembrane proteins"/>
    <property type="match status" value="1"/>
</dbReference>
<evidence type="ECO:0000313" key="8">
    <source>
        <dbReference type="EMBL" id="KAK8784623.1"/>
    </source>
</evidence>
<dbReference type="PROSITE" id="PS50262">
    <property type="entry name" value="G_PROTEIN_RECEP_F1_2"/>
    <property type="match status" value="1"/>
</dbReference>
<evidence type="ECO:0000256" key="4">
    <source>
        <dbReference type="ARBA" id="ARBA00022989"/>
    </source>
</evidence>
<dbReference type="SMART" id="SM01381">
    <property type="entry name" value="7TM_GPCR_Srsx"/>
    <property type="match status" value="1"/>
</dbReference>
<evidence type="ECO:0000313" key="9">
    <source>
        <dbReference type="Proteomes" id="UP001321473"/>
    </source>
</evidence>
<name>A0AAQ4FCR5_AMBAM</name>
<feature type="transmembrane region" description="Helical" evidence="6">
    <location>
        <begin position="304"/>
        <end position="329"/>
    </location>
</feature>
<dbReference type="GO" id="GO:0005886">
    <property type="term" value="C:plasma membrane"/>
    <property type="evidence" value="ECO:0007669"/>
    <property type="project" value="TreeGrafter"/>
</dbReference>
<evidence type="ECO:0000256" key="2">
    <source>
        <dbReference type="ARBA" id="ARBA00010663"/>
    </source>
</evidence>
<dbReference type="PANTHER" id="PTHR46273:SF4">
    <property type="entry name" value="AT19640P"/>
    <property type="match status" value="1"/>
</dbReference>
<feature type="domain" description="G-protein coupled receptors family 1 profile" evidence="7">
    <location>
        <begin position="86"/>
        <end position="360"/>
    </location>
</feature>
<dbReference type="SUPFAM" id="SSF81321">
    <property type="entry name" value="Family A G protein-coupled receptor-like"/>
    <property type="match status" value="1"/>
</dbReference>
<keyword evidence="9" id="KW-1185">Reference proteome</keyword>
<dbReference type="PANTHER" id="PTHR46273">
    <property type="entry name" value="MYOSUPPRESSIN RECEPTOR 1, ISOFORM B-RELATED"/>
    <property type="match status" value="1"/>
</dbReference>
<evidence type="ECO:0000256" key="6">
    <source>
        <dbReference type="SAM" id="Phobius"/>
    </source>
</evidence>
<dbReference type="InterPro" id="IPR000276">
    <property type="entry name" value="GPCR_Rhodpsn"/>
</dbReference>
<evidence type="ECO:0000256" key="3">
    <source>
        <dbReference type="ARBA" id="ARBA00022692"/>
    </source>
</evidence>
<feature type="transmembrane region" description="Helical" evidence="6">
    <location>
        <begin position="147"/>
        <end position="169"/>
    </location>
</feature>
<evidence type="ECO:0000256" key="5">
    <source>
        <dbReference type="ARBA" id="ARBA00023136"/>
    </source>
</evidence>
<feature type="transmembrane region" description="Helical" evidence="6">
    <location>
        <begin position="341"/>
        <end position="362"/>
    </location>
</feature>
<feature type="transmembrane region" description="Helical" evidence="6">
    <location>
        <begin position="189"/>
        <end position="209"/>
    </location>
</feature>
<feature type="transmembrane region" description="Helical" evidence="6">
    <location>
        <begin position="106"/>
        <end position="127"/>
    </location>
</feature>
<dbReference type="InterPro" id="IPR019427">
    <property type="entry name" value="7TM_GPCR_serpentine_rcpt_Srw"/>
</dbReference>
<keyword evidence="4 6" id="KW-1133">Transmembrane helix</keyword>
<feature type="transmembrane region" description="Helical" evidence="6">
    <location>
        <begin position="73"/>
        <end position="94"/>
    </location>
</feature>
<keyword evidence="5 6" id="KW-0472">Membrane</keyword>
<dbReference type="EMBL" id="JARKHS020004411">
    <property type="protein sequence ID" value="KAK8784623.1"/>
    <property type="molecule type" value="Genomic_DNA"/>
</dbReference>
<dbReference type="GO" id="GO:0008528">
    <property type="term" value="F:G protein-coupled peptide receptor activity"/>
    <property type="evidence" value="ECO:0007669"/>
    <property type="project" value="InterPro"/>
</dbReference>
<dbReference type="Pfam" id="PF10324">
    <property type="entry name" value="7TM_GPCR_Srw"/>
    <property type="match status" value="1"/>
</dbReference>
<keyword evidence="3 6" id="KW-0812">Transmembrane</keyword>
<dbReference type="PRINTS" id="PR00237">
    <property type="entry name" value="GPCRRHODOPSN"/>
</dbReference>
<comment type="caution">
    <text evidence="8">The sequence shown here is derived from an EMBL/GenBank/DDBJ whole genome shotgun (WGS) entry which is preliminary data.</text>
</comment>
<dbReference type="AlphaFoldDB" id="A0AAQ4FCR5"/>
<comment type="similarity">
    <text evidence="2">Belongs to the G-protein coupled receptor 1 family.</text>
</comment>
<dbReference type="Proteomes" id="UP001321473">
    <property type="component" value="Unassembled WGS sequence"/>
</dbReference>
<evidence type="ECO:0000259" key="7">
    <source>
        <dbReference type="PROSITE" id="PS50262"/>
    </source>
</evidence>
<dbReference type="InterPro" id="IPR053219">
    <property type="entry name" value="GPCR_Dmsr-1"/>
</dbReference>
<accession>A0AAQ4FCR5</accession>
<protein>
    <recommendedName>
        <fullName evidence="7">G-protein coupled receptors family 1 profile domain-containing protein</fullName>
    </recommendedName>
</protein>
<organism evidence="8 9">
    <name type="scientific">Amblyomma americanum</name>
    <name type="common">Lone star tick</name>
    <dbReference type="NCBI Taxonomy" id="6943"/>
    <lineage>
        <taxon>Eukaryota</taxon>
        <taxon>Metazoa</taxon>
        <taxon>Ecdysozoa</taxon>
        <taxon>Arthropoda</taxon>
        <taxon>Chelicerata</taxon>
        <taxon>Arachnida</taxon>
        <taxon>Acari</taxon>
        <taxon>Parasitiformes</taxon>
        <taxon>Ixodida</taxon>
        <taxon>Ixodoidea</taxon>
        <taxon>Ixodidae</taxon>
        <taxon>Amblyomminae</taxon>
        <taxon>Amblyomma</taxon>
    </lineage>
</organism>
<proteinExistence type="inferred from homology"/>
<dbReference type="InterPro" id="IPR017452">
    <property type="entry name" value="GPCR_Rhodpsn_7TM"/>
</dbReference>
<gene>
    <name evidence="8" type="ORF">V5799_009012</name>
</gene>